<evidence type="ECO:0000256" key="9">
    <source>
        <dbReference type="ARBA" id="ARBA00048679"/>
    </source>
</evidence>
<dbReference type="PROSITE" id="PS50011">
    <property type="entry name" value="PROTEIN_KINASE_DOM"/>
    <property type="match status" value="1"/>
</dbReference>
<dbReference type="InterPro" id="IPR000488">
    <property type="entry name" value="Death_dom"/>
</dbReference>
<evidence type="ECO:0000259" key="12">
    <source>
        <dbReference type="PROSITE" id="PS50017"/>
    </source>
</evidence>
<dbReference type="InterPro" id="IPR000719">
    <property type="entry name" value="Prot_kinase_dom"/>
</dbReference>
<feature type="domain" description="Death" evidence="12">
    <location>
        <begin position="35"/>
        <end position="100"/>
    </location>
</feature>
<feature type="region of interest" description="Disordered" evidence="10">
    <location>
        <begin position="107"/>
        <end position="127"/>
    </location>
</feature>
<keyword evidence="3" id="KW-0723">Serine/threonine-protein kinase</keyword>
<evidence type="ECO:0000256" key="6">
    <source>
        <dbReference type="ARBA" id="ARBA00022777"/>
    </source>
</evidence>
<protein>
    <recommendedName>
        <fullName evidence="2">non-specific serine/threonine protein kinase</fullName>
        <ecNumber evidence="2">2.7.11.1</ecNumber>
    </recommendedName>
</protein>
<keyword evidence="4" id="KW-0808">Transferase</keyword>
<dbReference type="PROSITE" id="PS50017">
    <property type="entry name" value="DEATH_DOMAIN"/>
    <property type="match status" value="1"/>
</dbReference>
<feature type="region of interest" description="Disordered" evidence="10">
    <location>
        <begin position="430"/>
        <end position="485"/>
    </location>
</feature>
<dbReference type="EC" id="2.7.11.1" evidence="2"/>
<evidence type="ECO:0000256" key="3">
    <source>
        <dbReference type="ARBA" id="ARBA00022527"/>
    </source>
</evidence>
<evidence type="ECO:0000313" key="15">
    <source>
        <dbReference type="Proteomes" id="UP000694621"/>
    </source>
</evidence>
<evidence type="ECO:0000313" key="16">
    <source>
        <dbReference type="Proteomes" id="UP000752171"/>
    </source>
</evidence>
<reference evidence="14" key="2">
    <citation type="submission" date="2025-05" db="UniProtKB">
        <authorList>
            <consortium name="Ensembl"/>
        </authorList>
    </citation>
    <scope>IDENTIFICATION</scope>
</reference>
<feature type="compositionally biased region" description="Polar residues" evidence="10">
    <location>
        <begin position="447"/>
        <end position="460"/>
    </location>
</feature>
<dbReference type="Gene3D" id="1.10.510.10">
    <property type="entry name" value="Transferase(Phosphotransferase) domain 1"/>
    <property type="match status" value="1"/>
</dbReference>
<evidence type="ECO:0000256" key="7">
    <source>
        <dbReference type="ARBA" id="ARBA00022840"/>
    </source>
</evidence>
<dbReference type="OrthoDB" id="4062651at2759"/>
<dbReference type="Ensembl" id="ENSAMXT00005005425.1">
    <property type="protein sequence ID" value="ENSAMXP00005004746.1"/>
    <property type="gene ID" value="ENSAMXG00005002967.1"/>
</dbReference>
<evidence type="ECO:0000313" key="14">
    <source>
        <dbReference type="Ensembl" id="ENSAMXP00005004746.1"/>
    </source>
</evidence>
<evidence type="ECO:0000256" key="1">
    <source>
        <dbReference type="ARBA" id="ARBA00008718"/>
    </source>
</evidence>
<dbReference type="AlphaFoldDB" id="A0A8B9GXC0"/>
<accession>A0A8B9GXC0</accession>
<dbReference type="Proteomes" id="UP000752171">
    <property type="component" value="Unassembled WGS sequence"/>
</dbReference>
<comment type="catalytic activity">
    <reaction evidence="8">
        <text>L-threonyl-[protein] + ATP = O-phospho-L-threonyl-[protein] + ADP + H(+)</text>
        <dbReference type="Rhea" id="RHEA:46608"/>
        <dbReference type="Rhea" id="RHEA-COMP:11060"/>
        <dbReference type="Rhea" id="RHEA-COMP:11605"/>
        <dbReference type="ChEBI" id="CHEBI:15378"/>
        <dbReference type="ChEBI" id="CHEBI:30013"/>
        <dbReference type="ChEBI" id="CHEBI:30616"/>
        <dbReference type="ChEBI" id="CHEBI:61977"/>
        <dbReference type="ChEBI" id="CHEBI:456216"/>
        <dbReference type="EC" id="2.7.11.1"/>
    </reaction>
</comment>
<dbReference type="CDD" id="cd08796">
    <property type="entry name" value="Death_IRAK-M"/>
    <property type="match status" value="1"/>
</dbReference>
<dbReference type="Pfam" id="PF00531">
    <property type="entry name" value="Death"/>
    <property type="match status" value="1"/>
</dbReference>
<evidence type="ECO:0000256" key="4">
    <source>
        <dbReference type="ARBA" id="ARBA00022679"/>
    </source>
</evidence>
<dbReference type="SMART" id="SM00005">
    <property type="entry name" value="DEATH"/>
    <property type="match status" value="1"/>
</dbReference>
<dbReference type="InterPro" id="IPR011029">
    <property type="entry name" value="DEATH-like_dom_sf"/>
</dbReference>
<dbReference type="InterPro" id="IPR042747">
    <property type="entry name" value="IRAK3_death"/>
</dbReference>
<dbReference type="FunFam" id="1.10.510.10:FF:000754">
    <property type="entry name" value="Interleukin-1 receptor-associated kinase"/>
    <property type="match status" value="1"/>
</dbReference>
<gene>
    <name evidence="13" type="primary">IRAK3</name>
    <name evidence="13" type="ORF">AMEX_G2993</name>
</gene>
<dbReference type="GO" id="GO:0004674">
    <property type="term" value="F:protein serine/threonine kinase activity"/>
    <property type="evidence" value="ECO:0007669"/>
    <property type="project" value="UniProtKB-KW"/>
</dbReference>
<evidence type="ECO:0000256" key="10">
    <source>
        <dbReference type="SAM" id="MobiDB-lite"/>
    </source>
</evidence>
<feature type="domain" description="Protein kinase" evidence="11">
    <location>
        <begin position="149"/>
        <end position="432"/>
    </location>
</feature>
<organism evidence="14 15">
    <name type="scientific">Astyanax mexicanus</name>
    <name type="common">Blind cave fish</name>
    <name type="synonym">Astyanax fasciatus mexicanus</name>
    <dbReference type="NCBI Taxonomy" id="7994"/>
    <lineage>
        <taxon>Eukaryota</taxon>
        <taxon>Metazoa</taxon>
        <taxon>Chordata</taxon>
        <taxon>Craniata</taxon>
        <taxon>Vertebrata</taxon>
        <taxon>Euteleostomi</taxon>
        <taxon>Actinopterygii</taxon>
        <taxon>Neopterygii</taxon>
        <taxon>Teleostei</taxon>
        <taxon>Ostariophysi</taxon>
        <taxon>Characiformes</taxon>
        <taxon>Characoidei</taxon>
        <taxon>Acestrorhamphidae</taxon>
        <taxon>Acestrorhamphinae</taxon>
        <taxon>Astyanax</taxon>
    </lineage>
</organism>
<dbReference type="PANTHER" id="PTHR27001">
    <property type="entry name" value="OS01G0253100 PROTEIN"/>
    <property type="match status" value="1"/>
</dbReference>
<evidence type="ECO:0000256" key="8">
    <source>
        <dbReference type="ARBA" id="ARBA00047899"/>
    </source>
</evidence>
<dbReference type="Gene3D" id="3.30.200.20">
    <property type="entry name" value="Phosphorylase Kinase, domain 1"/>
    <property type="match status" value="1"/>
</dbReference>
<dbReference type="Proteomes" id="UP000694621">
    <property type="component" value="Unplaced"/>
</dbReference>
<reference evidence="13 16" key="1">
    <citation type="submission" date="2021-07" db="EMBL/GenBank/DDBJ databases">
        <authorList>
            <person name="Imarazene B."/>
            <person name="Zahm M."/>
            <person name="Klopp C."/>
            <person name="Cabau C."/>
            <person name="Beille S."/>
            <person name="Jouanno E."/>
            <person name="Castinel A."/>
            <person name="Lluch J."/>
            <person name="Gil L."/>
            <person name="Kuchtly C."/>
            <person name="Lopez Roques C."/>
            <person name="Donnadieu C."/>
            <person name="Parrinello H."/>
            <person name="Journot L."/>
            <person name="Du K."/>
            <person name="Schartl M."/>
            <person name="Retaux S."/>
            <person name="Guiguen Y."/>
        </authorList>
    </citation>
    <scope>NUCLEOTIDE SEQUENCE [LARGE SCALE GENOMIC DNA]</scope>
    <source>
        <strain evidence="13">Pach_M1</strain>
        <tissue evidence="13">Testis</tissue>
    </source>
</reference>
<evidence type="ECO:0000256" key="2">
    <source>
        <dbReference type="ARBA" id="ARBA00012513"/>
    </source>
</evidence>
<evidence type="ECO:0000259" key="11">
    <source>
        <dbReference type="PROSITE" id="PS50011"/>
    </source>
</evidence>
<comment type="catalytic activity">
    <reaction evidence="9">
        <text>L-seryl-[protein] + ATP = O-phospho-L-seryl-[protein] + ADP + H(+)</text>
        <dbReference type="Rhea" id="RHEA:17989"/>
        <dbReference type="Rhea" id="RHEA-COMP:9863"/>
        <dbReference type="Rhea" id="RHEA-COMP:11604"/>
        <dbReference type="ChEBI" id="CHEBI:15378"/>
        <dbReference type="ChEBI" id="CHEBI:29999"/>
        <dbReference type="ChEBI" id="CHEBI:30616"/>
        <dbReference type="ChEBI" id="CHEBI:83421"/>
        <dbReference type="ChEBI" id="CHEBI:456216"/>
        <dbReference type="EC" id="2.7.11.1"/>
    </reaction>
</comment>
<evidence type="ECO:0000313" key="13">
    <source>
        <dbReference type="EMBL" id="KAG9280305.1"/>
    </source>
</evidence>
<keyword evidence="5" id="KW-0547">Nucleotide-binding</keyword>
<dbReference type="SUPFAM" id="SSF56112">
    <property type="entry name" value="Protein kinase-like (PK-like)"/>
    <property type="match status" value="1"/>
</dbReference>
<dbReference type="GO" id="GO:0005524">
    <property type="term" value="F:ATP binding"/>
    <property type="evidence" value="ECO:0007669"/>
    <property type="project" value="UniProtKB-KW"/>
</dbReference>
<evidence type="ECO:0000256" key="5">
    <source>
        <dbReference type="ARBA" id="ARBA00022741"/>
    </source>
</evidence>
<sequence>MSSRLDPSTYLFDLNPLLMDRFCKMMDSGPDSLGWRGLAARILPSLLEVRHTEMHAAAGRSPTHEMVWSWAQQNKTVGDLIRVLEEMGHYRALNLFQDTSIPFSTSLEYSKPHSEDPSPPSDPDPANTFARNQRACITFAEVVEGTRNFHGDLKIGESTFSEVYRGRWGNESFAVKVFKQGNKGSWKTLWEKFKTEIEVLRLYQHPNILELWGSFSEGERYCLVYPFLRNGSLYHRLHHEETERPLSWKERLDIIKGTAKGVHCLHTAQPCMVICGNIKSSNILLDEHLQPKLSDFGMARLRPHSVNQSCTITMNTTSHGNLGYLPEEYIRDGKLSVKLDIYSIGMVILETCTGQKVIQEEPKHILLRDKLSLEAEEKGSVDACLRFMDSRAGQWPAATALCLLRLGLECTSSRARARPSMETVLQKLSQLLPPPFPPEDQPRTLDDTNPPSLNFSSKGLRSSLPMEDDEIDSPLGKPQLPEQSGPCECSQSEVTYLGSGEQSMCPTDTSLMDSKREDAAVPVWLVQTEGKAELDLYGSCPVECSCAAGAEAQGCEDCWANGFSHTPSFSQVDEVQSCQNTVENPAKKRLKDKIQLYNRGIIKTEELLSITSD</sequence>
<dbReference type="InterPro" id="IPR011009">
    <property type="entry name" value="Kinase-like_dom_sf"/>
</dbReference>
<keyword evidence="6 13" id="KW-0418">Kinase</keyword>
<proteinExistence type="inferred from homology"/>
<comment type="similarity">
    <text evidence="1">Belongs to the protein kinase superfamily. TKL Ser/Thr protein kinase family. Pelle subfamily.</text>
</comment>
<dbReference type="GO" id="GO:0007165">
    <property type="term" value="P:signal transduction"/>
    <property type="evidence" value="ECO:0007669"/>
    <property type="project" value="InterPro"/>
</dbReference>
<name>A0A8B9GXC0_ASTMX</name>
<keyword evidence="7" id="KW-0067">ATP-binding</keyword>
<dbReference type="SUPFAM" id="SSF47986">
    <property type="entry name" value="DEATH domain"/>
    <property type="match status" value="1"/>
</dbReference>
<dbReference type="GO" id="GO:0005886">
    <property type="term" value="C:plasma membrane"/>
    <property type="evidence" value="ECO:0007669"/>
    <property type="project" value="TreeGrafter"/>
</dbReference>
<dbReference type="Gene3D" id="1.10.533.10">
    <property type="entry name" value="Death Domain, Fas"/>
    <property type="match status" value="1"/>
</dbReference>
<dbReference type="EMBL" id="JAICCE010000002">
    <property type="protein sequence ID" value="KAG9280305.1"/>
    <property type="molecule type" value="Genomic_DNA"/>
</dbReference>
<dbReference type="PANTHER" id="PTHR27001:SF939">
    <property type="entry name" value="INTERLEUKIN 1 RECEPTOR ASSOCIATED KINASE 1"/>
    <property type="match status" value="1"/>
</dbReference>
<dbReference type="Pfam" id="PF00069">
    <property type="entry name" value="Pkinase"/>
    <property type="match status" value="1"/>
</dbReference>
<keyword evidence="13" id="KW-0675">Receptor</keyword>